<sequence>MFIVEDRLKTRINSLDVENTDTIKEMCSEGELLCPECRGPVEFRAGKIKRSYFAHKSKECSYPYGEAESEQHMNGKLQLATWLEMLYPSSQVELEYKISETNQRSDVLVLHPSGERWAFEYQCSPIPGEVWEERHQLYKAAGIRDFWILGSHLNDWKDSERPNLYLRRDLERAIFNEFGYVYYFGAASFKGQENNYCFNILRGGKLATKTILEGASEFTEQTLNSTSIMEDELWNEQILEYFANRSTIIQLEDKPVLYSLAYKYLLRLEQEKAESEEIQRRKIEELNRTAYNEFYQSLVQRRKEQYTMLTYQERKLFHHLCNKHGFTLETLPGFFFSEIENAHLIKTPPFVWQLWIYDQFIFNQKRIQSKKDIASVWVPTVNEKFKWMKRQGYFQIEKMKDEYGGYYIFAPGDFIDYLSRIGVTKRRSIKNSKFHEIISDYIHPSSNLQESIFVEWNSFKYAPNLYLPEEIPRKVTNSWNDYWKRKN</sequence>
<reference evidence="4 5" key="2">
    <citation type="journal article" date="2016" name="Sci. Rep.">
        <title>A novel serine protease, Sep1, from Bacillus firmus DS-1 has nematicidal activity and degrades multiple intestinal-associated nematode proteins.</title>
        <authorList>
            <person name="Geng C."/>
            <person name="Nie X."/>
            <person name="Tang Z."/>
            <person name="Zhang Y."/>
            <person name="Lin J."/>
            <person name="Sun M."/>
            <person name="Peng D."/>
        </authorList>
    </citation>
    <scope>NUCLEOTIDE SEQUENCE [LARGE SCALE GENOMIC DNA]</scope>
    <source>
        <strain evidence="4 5">DS1</strain>
    </source>
</reference>
<dbReference type="InterPro" id="IPR010330">
    <property type="entry name" value="CoiA_nuc"/>
</dbReference>
<feature type="domain" description="Competence protein CoiA-like N-terminal" evidence="2">
    <location>
        <begin position="19"/>
        <end position="62"/>
    </location>
</feature>
<accession>W7KML2</accession>
<dbReference type="Pfam" id="PF25164">
    <property type="entry name" value="CoiA_N"/>
    <property type="match status" value="1"/>
</dbReference>
<dbReference type="Proteomes" id="UP000019270">
    <property type="component" value="Unassembled WGS sequence"/>
</dbReference>
<gene>
    <name evidence="4" type="ORF">PBF_23263</name>
</gene>
<comment type="caution">
    <text evidence="4">The sequence shown here is derived from an EMBL/GenBank/DDBJ whole genome shotgun (WGS) entry which is preliminary data.</text>
</comment>
<dbReference type="PATRIC" id="fig|1307436.3.peg.4957"/>
<evidence type="ECO:0000259" key="2">
    <source>
        <dbReference type="Pfam" id="PF25164"/>
    </source>
</evidence>
<dbReference type="eggNOG" id="COG4469">
    <property type="taxonomic scope" value="Bacteria"/>
</dbReference>
<reference evidence="5" key="1">
    <citation type="submission" date="2013-03" db="EMBL/GenBank/DDBJ databases">
        <title>Draft genome sequence of Bacillus firmus DS1.</title>
        <authorList>
            <person name="Peng D."/>
            <person name="Zhu L."/>
            <person name="Sun M."/>
        </authorList>
    </citation>
    <scope>NUCLEOTIDE SEQUENCE [LARGE SCALE GENOMIC DNA]</scope>
    <source>
        <strain evidence="5">DS1</strain>
    </source>
</reference>
<feature type="domain" description="Competence protein CoiA C-terminal" evidence="3">
    <location>
        <begin position="301"/>
        <end position="424"/>
    </location>
</feature>
<organism evidence="4 5">
    <name type="scientific">Cytobacillus firmus DS1</name>
    <dbReference type="NCBI Taxonomy" id="1307436"/>
    <lineage>
        <taxon>Bacteria</taxon>
        <taxon>Bacillati</taxon>
        <taxon>Bacillota</taxon>
        <taxon>Bacilli</taxon>
        <taxon>Bacillales</taxon>
        <taxon>Bacillaceae</taxon>
        <taxon>Cytobacillus</taxon>
    </lineage>
</organism>
<dbReference type="InterPro" id="IPR057253">
    <property type="entry name" value="CoiA-like_N"/>
</dbReference>
<dbReference type="EMBL" id="APVL01000034">
    <property type="protein sequence ID" value="EWG08620.1"/>
    <property type="molecule type" value="Genomic_DNA"/>
</dbReference>
<name>W7KML2_CYTFI</name>
<dbReference type="Pfam" id="PF25166">
    <property type="entry name" value="CoiA_C"/>
    <property type="match status" value="1"/>
</dbReference>
<dbReference type="RefSeq" id="WP_035333160.1">
    <property type="nucleotide sequence ID" value="NZ_APVL01000034.1"/>
</dbReference>
<dbReference type="InterPro" id="IPR057252">
    <property type="entry name" value="CoiA_C"/>
</dbReference>
<feature type="domain" description="Competence protein CoiA nuclease-like" evidence="1">
    <location>
        <begin position="68"/>
        <end position="155"/>
    </location>
</feature>
<evidence type="ECO:0000259" key="3">
    <source>
        <dbReference type="Pfam" id="PF25166"/>
    </source>
</evidence>
<dbReference type="OrthoDB" id="141332at2"/>
<evidence type="ECO:0000313" key="4">
    <source>
        <dbReference type="EMBL" id="EWG08620.1"/>
    </source>
</evidence>
<dbReference type="AlphaFoldDB" id="W7KML2"/>
<evidence type="ECO:0000313" key="5">
    <source>
        <dbReference type="Proteomes" id="UP000019270"/>
    </source>
</evidence>
<proteinExistence type="predicted"/>
<dbReference type="Pfam" id="PF06054">
    <property type="entry name" value="CoiA_nuc"/>
    <property type="match status" value="1"/>
</dbReference>
<protein>
    <submittedName>
        <fullName evidence="4">Competence protein</fullName>
    </submittedName>
</protein>
<evidence type="ECO:0000259" key="1">
    <source>
        <dbReference type="Pfam" id="PF06054"/>
    </source>
</evidence>